<reference evidence="3 4" key="1">
    <citation type="journal article" date="2024" name="Chem. Sci.">
        <title>Discovery of megapolipeptins by genome mining of a Burkholderiales bacteria collection.</title>
        <authorList>
            <person name="Paulo B.S."/>
            <person name="Recchia M.J.J."/>
            <person name="Lee S."/>
            <person name="Fergusson C.H."/>
            <person name="Romanowski S.B."/>
            <person name="Hernandez A."/>
            <person name="Krull N."/>
            <person name="Liu D.Y."/>
            <person name="Cavanagh H."/>
            <person name="Bos A."/>
            <person name="Gray C.A."/>
            <person name="Murphy B.T."/>
            <person name="Linington R.G."/>
            <person name="Eustaquio A.S."/>
        </authorList>
    </citation>
    <scope>NUCLEOTIDE SEQUENCE [LARGE SCALE GENOMIC DNA]</scope>
    <source>
        <strain evidence="3 4">RL17-379-BIB-C</strain>
    </source>
</reference>
<evidence type="ECO:0000256" key="2">
    <source>
        <dbReference type="SAM" id="MobiDB-lite"/>
    </source>
</evidence>
<organism evidence="3 4">
    <name type="scientific">Paraburkholderia strydomiana</name>
    <dbReference type="NCBI Taxonomy" id="1245417"/>
    <lineage>
        <taxon>Bacteria</taxon>
        <taxon>Pseudomonadati</taxon>
        <taxon>Pseudomonadota</taxon>
        <taxon>Betaproteobacteria</taxon>
        <taxon>Burkholderiales</taxon>
        <taxon>Burkholderiaceae</taxon>
        <taxon>Paraburkholderia</taxon>
    </lineage>
</organism>
<dbReference type="InterPro" id="IPR035093">
    <property type="entry name" value="RelE/ParE_toxin_dom_sf"/>
</dbReference>
<dbReference type="EMBL" id="JAQQDH010000040">
    <property type="protein sequence ID" value="MFM0448703.1"/>
    <property type="molecule type" value="Genomic_DNA"/>
</dbReference>
<feature type="compositionally biased region" description="Basic and acidic residues" evidence="2">
    <location>
        <begin position="94"/>
        <end position="103"/>
    </location>
</feature>
<dbReference type="InterPro" id="IPR007712">
    <property type="entry name" value="RelE/ParE_toxin"/>
</dbReference>
<feature type="region of interest" description="Disordered" evidence="2">
    <location>
        <begin position="50"/>
        <end position="103"/>
    </location>
</feature>
<dbReference type="Pfam" id="PF05016">
    <property type="entry name" value="ParE_toxin"/>
    <property type="match status" value="1"/>
</dbReference>
<evidence type="ECO:0000313" key="4">
    <source>
        <dbReference type="Proteomes" id="UP001629288"/>
    </source>
</evidence>
<dbReference type="RefSeq" id="WP_408131957.1">
    <property type="nucleotide sequence ID" value="NZ_JAQQDH010000040.1"/>
</dbReference>
<proteinExistence type="predicted"/>
<name>A0ABW9CEM8_9BURK</name>
<keyword evidence="1" id="KW-1277">Toxin-antitoxin system</keyword>
<evidence type="ECO:0000256" key="1">
    <source>
        <dbReference type="ARBA" id="ARBA00022649"/>
    </source>
</evidence>
<gene>
    <name evidence="3" type="ORF">PQR00_34565</name>
</gene>
<accession>A0ABW9CEM8</accession>
<sequence length="103" mass="11931">MTYRVQFAPEARDQLEDIERFISEAGSPVTAAQYVDAIISFCLRLQTFPERGVPRPGNRLSPIRRNTTTDDARAPRHRPERSARNRRVSRRARQAIEKHGQME</sequence>
<comment type="caution">
    <text evidence="3">The sequence shown here is derived from an EMBL/GenBank/DDBJ whole genome shotgun (WGS) entry which is preliminary data.</text>
</comment>
<keyword evidence="4" id="KW-1185">Reference proteome</keyword>
<dbReference type="Gene3D" id="3.30.2310.20">
    <property type="entry name" value="RelE-like"/>
    <property type="match status" value="1"/>
</dbReference>
<dbReference type="Proteomes" id="UP001629288">
    <property type="component" value="Unassembled WGS sequence"/>
</dbReference>
<protein>
    <submittedName>
        <fullName evidence="3">Type II toxin-antitoxin system RelE/ParE family toxin</fullName>
    </submittedName>
</protein>
<evidence type="ECO:0000313" key="3">
    <source>
        <dbReference type="EMBL" id="MFM0448703.1"/>
    </source>
</evidence>
<feature type="compositionally biased region" description="Basic residues" evidence="2">
    <location>
        <begin position="75"/>
        <end position="93"/>
    </location>
</feature>